<comment type="subcellular location">
    <subcellularLocation>
        <location evidence="1">Periplasm</location>
    </subcellularLocation>
</comment>
<evidence type="ECO:0000313" key="6">
    <source>
        <dbReference type="Proteomes" id="UP000277498"/>
    </source>
</evidence>
<dbReference type="InterPro" id="IPR039424">
    <property type="entry name" value="SBP_5"/>
</dbReference>
<dbReference type="OrthoDB" id="9803988at2"/>
<dbReference type="Gene3D" id="3.40.190.10">
    <property type="entry name" value="Periplasmic binding protein-like II"/>
    <property type="match status" value="1"/>
</dbReference>
<dbReference type="GO" id="GO:0015833">
    <property type="term" value="P:peptide transport"/>
    <property type="evidence" value="ECO:0007669"/>
    <property type="project" value="TreeGrafter"/>
</dbReference>
<evidence type="ECO:0000256" key="1">
    <source>
        <dbReference type="ARBA" id="ARBA00004418"/>
    </source>
</evidence>
<dbReference type="SUPFAM" id="SSF53850">
    <property type="entry name" value="Periplasmic binding protein-like II"/>
    <property type="match status" value="1"/>
</dbReference>
<comment type="similarity">
    <text evidence="2">Belongs to the bacterial solute-binding protein 5 family.</text>
</comment>
<dbReference type="Pfam" id="PF00496">
    <property type="entry name" value="SBP_bac_5"/>
    <property type="match status" value="1"/>
</dbReference>
<feature type="domain" description="Solute-binding protein family 5" evidence="4">
    <location>
        <begin position="142"/>
        <end position="539"/>
    </location>
</feature>
<dbReference type="Proteomes" id="UP000277498">
    <property type="component" value="Unassembled WGS sequence"/>
</dbReference>
<accession>A0A3P5XCF0</accession>
<gene>
    <name evidence="5" type="primary">appA</name>
    <name evidence="5" type="ORF">XINFAN_01432</name>
</gene>
<protein>
    <submittedName>
        <fullName evidence="5">Oligopeptide-binding protein AppA</fullName>
    </submittedName>
</protein>
<evidence type="ECO:0000256" key="3">
    <source>
        <dbReference type="ARBA" id="ARBA00022729"/>
    </source>
</evidence>
<dbReference type="GO" id="GO:0030288">
    <property type="term" value="C:outer membrane-bounded periplasmic space"/>
    <property type="evidence" value="ECO:0007669"/>
    <property type="project" value="TreeGrafter"/>
</dbReference>
<dbReference type="PANTHER" id="PTHR30290:SF64">
    <property type="entry name" value="ABC TRANSPORTER PERIPLASMIC BINDING PROTEIN"/>
    <property type="match status" value="1"/>
</dbReference>
<dbReference type="GO" id="GO:1904680">
    <property type="term" value="F:peptide transmembrane transporter activity"/>
    <property type="evidence" value="ECO:0007669"/>
    <property type="project" value="TreeGrafter"/>
</dbReference>
<dbReference type="PIRSF" id="PIRSF002741">
    <property type="entry name" value="MppA"/>
    <property type="match status" value="1"/>
</dbReference>
<evidence type="ECO:0000313" key="5">
    <source>
        <dbReference type="EMBL" id="VDC25194.1"/>
    </source>
</evidence>
<name>A0A3P5XCF0_9RHOB</name>
<keyword evidence="3" id="KW-0732">Signal</keyword>
<dbReference type="InterPro" id="IPR000914">
    <property type="entry name" value="SBP_5_dom"/>
</dbReference>
<dbReference type="AlphaFoldDB" id="A0A3P5XCF0"/>
<dbReference type="InterPro" id="IPR030678">
    <property type="entry name" value="Peptide/Ni-bd"/>
</dbReference>
<reference evidence="5 6" key="1">
    <citation type="submission" date="2018-11" db="EMBL/GenBank/DDBJ databases">
        <authorList>
            <person name="Criscuolo A."/>
        </authorList>
    </citation>
    <scope>NUCLEOTIDE SEQUENCE [LARGE SCALE GENOMIC DNA]</scope>
    <source>
        <strain evidence="5">ACIP111625</strain>
    </source>
</reference>
<dbReference type="PANTHER" id="PTHR30290">
    <property type="entry name" value="PERIPLASMIC BINDING COMPONENT OF ABC TRANSPORTER"/>
    <property type="match status" value="1"/>
</dbReference>
<dbReference type="GO" id="GO:0042884">
    <property type="term" value="P:microcin transport"/>
    <property type="evidence" value="ECO:0007669"/>
    <property type="project" value="TreeGrafter"/>
</dbReference>
<proteinExistence type="inferred from homology"/>
<evidence type="ECO:0000259" key="4">
    <source>
        <dbReference type="Pfam" id="PF00496"/>
    </source>
</evidence>
<organism evidence="5 6">
    <name type="scientific">Pseudogemmobacter humi</name>
    <dbReference type="NCBI Taxonomy" id="2483812"/>
    <lineage>
        <taxon>Bacteria</taxon>
        <taxon>Pseudomonadati</taxon>
        <taxon>Pseudomonadota</taxon>
        <taxon>Alphaproteobacteria</taxon>
        <taxon>Rhodobacterales</taxon>
        <taxon>Paracoccaceae</taxon>
        <taxon>Pseudogemmobacter</taxon>
    </lineage>
</organism>
<dbReference type="EMBL" id="UXAW01000051">
    <property type="protein sequence ID" value="VDC25194.1"/>
    <property type="molecule type" value="Genomic_DNA"/>
</dbReference>
<sequence>MGAAQGAKGGRAGARAVRSGGDAGPAGWLAGAALALAALIAPAGMLRAEEVIVSHGITTFNGDELKLPADFPHLPYVNPEAPKGGEISLAAVQAGFDSMNPFSVKGRAAQGSPMMLESILTGTADEIGASYCFMCITMEYPPDRSWVVFNLREDVKFSDGSALTSEDVIFSYQTLLTKGLSDFRTVLAQQVEGAEALGPHKVKFTFLEGVPTRDLPATVGSLPILSKAHYEANGLDLEESSMVPFLGSGPYVPQPVKSGTSVSYRRNPDYWAQDLPLGIGQNNYDVIRYEYFAEPSSALEAFKGGAYTFREESVAKQWAEQYNFPAVLNGTVKKAALPLGTKANGQSWVFNLRREAWADRRVREAIALMFNFEWSNQVLFYGAYERIDSFWENSWLEAEGPPAPEEAAILKPLVDEGLLPAAILTDPPVSPAVSRAERQLDRGNLRKASALLDEAGWEPGADGIRRNAGGQVLRIEFLEDNPNFERVIAPFVENLRAIGIDASLNLIDSAQYEVRTRNPAYDFDIIGSFTQTGYFSGAELRQYYGSETADISVFNAAGLKSPAVDRLIGVVMAADSMESLTTATHTLDRVLRYEQFRIPMWHKAESWYAYYDMYEHPAELPPYSTGYLSWWWVNPDKAAALKASGALRQ</sequence>
<dbReference type="GO" id="GO:0043190">
    <property type="term" value="C:ATP-binding cassette (ABC) transporter complex"/>
    <property type="evidence" value="ECO:0007669"/>
    <property type="project" value="InterPro"/>
</dbReference>
<dbReference type="Gene3D" id="3.10.105.10">
    <property type="entry name" value="Dipeptide-binding Protein, Domain 3"/>
    <property type="match status" value="1"/>
</dbReference>
<dbReference type="CDD" id="cd08497">
    <property type="entry name" value="MbnE-like"/>
    <property type="match status" value="1"/>
</dbReference>
<keyword evidence="6" id="KW-1185">Reference proteome</keyword>
<evidence type="ECO:0000256" key="2">
    <source>
        <dbReference type="ARBA" id="ARBA00005695"/>
    </source>
</evidence>